<dbReference type="HOGENOM" id="CLU_2115623_0_0_9"/>
<proteinExistence type="predicted"/>
<keyword evidence="2" id="KW-1003">Cell membrane</keyword>
<feature type="transmembrane region" description="Helical" evidence="6">
    <location>
        <begin position="6"/>
        <end position="28"/>
    </location>
</feature>
<evidence type="ECO:0000256" key="4">
    <source>
        <dbReference type="ARBA" id="ARBA00022989"/>
    </source>
</evidence>
<dbReference type="EMBL" id="CP002105">
    <property type="protein sequence ID" value="ADL13135.1"/>
    <property type="molecule type" value="Genomic_DNA"/>
</dbReference>
<evidence type="ECO:0000256" key="3">
    <source>
        <dbReference type="ARBA" id="ARBA00022692"/>
    </source>
</evidence>
<dbReference type="Proteomes" id="UP000001661">
    <property type="component" value="Chromosome"/>
</dbReference>
<dbReference type="InterPro" id="IPR022781">
    <property type="entry name" value="Flagellar_biosynth_FliO"/>
</dbReference>
<dbReference type="GO" id="GO:0044781">
    <property type="term" value="P:bacterial-type flagellum organization"/>
    <property type="evidence" value="ECO:0007669"/>
    <property type="project" value="InterPro"/>
</dbReference>
<dbReference type="OrthoDB" id="2112218at2"/>
<gene>
    <name evidence="7" type="ordered locus">Acear_1629</name>
</gene>
<organism evidence="7 8">
    <name type="scientific">Acetohalobium arabaticum (strain ATCC 49924 / DSM 5501 / Z-7288)</name>
    <dbReference type="NCBI Taxonomy" id="574087"/>
    <lineage>
        <taxon>Bacteria</taxon>
        <taxon>Bacillati</taxon>
        <taxon>Bacillota</taxon>
        <taxon>Clostridia</taxon>
        <taxon>Halanaerobiales</taxon>
        <taxon>Halobacteroidaceae</taxon>
        <taxon>Acetohalobium</taxon>
    </lineage>
</organism>
<dbReference type="KEGG" id="aar:Acear_1629"/>
<protein>
    <recommendedName>
        <fullName evidence="9">Flagellar protein</fullName>
    </recommendedName>
</protein>
<dbReference type="Pfam" id="PF04347">
    <property type="entry name" value="FliO"/>
    <property type="match status" value="1"/>
</dbReference>
<evidence type="ECO:0000256" key="6">
    <source>
        <dbReference type="SAM" id="Phobius"/>
    </source>
</evidence>
<evidence type="ECO:0000256" key="1">
    <source>
        <dbReference type="ARBA" id="ARBA00004236"/>
    </source>
</evidence>
<name>D9QRJ4_ACEAZ</name>
<evidence type="ECO:0000256" key="5">
    <source>
        <dbReference type="ARBA" id="ARBA00023136"/>
    </source>
</evidence>
<dbReference type="STRING" id="574087.Acear_1629"/>
<evidence type="ECO:0000256" key="2">
    <source>
        <dbReference type="ARBA" id="ARBA00022475"/>
    </source>
</evidence>
<evidence type="ECO:0000313" key="8">
    <source>
        <dbReference type="Proteomes" id="UP000001661"/>
    </source>
</evidence>
<dbReference type="RefSeq" id="WP_013278580.1">
    <property type="nucleotide sequence ID" value="NC_014378.1"/>
</dbReference>
<accession>D9QRJ4</accession>
<dbReference type="GO" id="GO:0016020">
    <property type="term" value="C:membrane"/>
    <property type="evidence" value="ECO:0007669"/>
    <property type="project" value="InterPro"/>
</dbReference>
<keyword evidence="3 6" id="KW-0812">Transmembrane</keyword>
<dbReference type="eggNOG" id="COG3190">
    <property type="taxonomic scope" value="Bacteria"/>
</dbReference>
<keyword evidence="8" id="KW-1185">Reference proteome</keyword>
<evidence type="ECO:0000313" key="7">
    <source>
        <dbReference type="EMBL" id="ADL13135.1"/>
    </source>
</evidence>
<comment type="subcellular location">
    <subcellularLocation>
        <location evidence="1">Cell membrane</location>
    </subcellularLocation>
</comment>
<keyword evidence="5 6" id="KW-0472">Membrane</keyword>
<reference evidence="7 8" key="1">
    <citation type="journal article" date="2010" name="Stand. Genomic Sci.">
        <title>Complete genome sequence of Acetohalobium arabaticum type strain (Z-7288).</title>
        <authorList>
            <person name="Sikorski J."/>
            <person name="Lapidus A."/>
            <person name="Chertkov O."/>
            <person name="Lucas S."/>
            <person name="Copeland A."/>
            <person name="Glavina Del Rio T."/>
            <person name="Nolan M."/>
            <person name="Tice H."/>
            <person name="Cheng J.F."/>
            <person name="Han C."/>
            <person name="Brambilla E."/>
            <person name="Pitluck S."/>
            <person name="Liolios K."/>
            <person name="Ivanova N."/>
            <person name="Mavromatis K."/>
            <person name="Mikhailova N."/>
            <person name="Pati A."/>
            <person name="Bruce D."/>
            <person name="Detter C."/>
            <person name="Tapia R."/>
            <person name="Goodwin L."/>
            <person name="Chen A."/>
            <person name="Palaniappan K."/>
            <person name="Land M."/>
            <person name="Hauser L."/>
            <person name="Chang Y.J."/>
            <person name="Jeffries C.D."/>
            <person name="Rohde M."/>
            <person name="Goker M."/>
            <person name="Spring S."/>
            <person name="Woyke T."/>
            <person name="Bristow J."/>
            <person name="Eisen J.A."/>
            <person name="Markowitz V."/>
            <person name="Hugenholtz P."/>
            <person name="Kyrpides N.C."/>
            <person name="Klenk H.P."/>
        </authorList>
    </citation>
    <scope>NUCLEOTIDE SEQUENCE [LARGE SCALE GENOMIC DNA]</scope>
    <source>
        <strain evidence="8">ATCC 49924 / DSM 5501 / Z-7288</strain>
    </source>
</reference>
<dbReference type="AlphaFoldDB" id="D9QRJ4"/>
<evidence type="ECO:0008006" key="9">
    <source>
        <dbReference type="Google" id="ProtNLM"/>
    </source>
</evidence>
<sequence>MSFSWQLIKMVFYLSLIIILFFIVIKFIKKQRHLQGFNRNLQILEKIYFNSDQALYLVKVIDEVWVLGISKERVELLSKVTDLDKIEKLTAELEDNNLKQSFKKFFNRDGCNND</sequence>
<keyword evidence="4 6" id="KW-1133">Transmembrane helix</keyword>